<dbReference type="Pfam" id="PF13855">
    <property type="entry name" value="LRR_8"/>
    <property type="match status" value="1"/>
</dbReference>
<keyword evidence="17" id="KW-0325">Glycoprotein</keyword>
<evidence type="ECO:0000256" key="10">
    <source>
        <dbReference type="ARBA" id="ARBA00022737"/>
    </source>
</evidence>
<dbReference type="FunFam" id="3.80.10.10:FF:000453">
    <property type="entry name" value="Leucine-rich receptor-like protein kinase family protein"/>
    <property type="match status" value="1"/>
</dbReference>
<comment type="caution">
    <text evidence="23">The sequence shown here is derived from an EMBL/GenBank/DDBJ whole genome shotgun (WGS) entry which is preliminary data.</text>
</comment>
<keyword evidence="4" id="KW-0723">Serine/threonine-protein kinase</keyword>
<dbReference type="GO" id="GO:0009791">
    <property type="term" value="P:post-embryonic development"/>
    <property type="evidence" value="ECO:0007669"/>
    <property type="project" value="UniProtKB-ARBA"/>
</dbReference>
<keyword evidence="10" id="KW-0677">Repeat</keyword>
<dbReference type="OrthoDB" id="676979at2759"/>
<comment type="catalytic activity">
    <reaction evidence="18">
        <text>L-threonyl-[protein] + ATP = O-phospho-L-threonyl-[protein] + ADP + H(+)</text>
        <dbReference type="Rhea" id="RHEA:46608"/>
        <dbReference type="Rhea" id="RHEA-COMP:11060"/>
        <dbReference type="Rhea" id="RHEA-COMP:11605"/>
        <dbReference type="ChEBI" id="CHEBI:15378"/>
        <dbReference type="ChEBI" id="CHEBI:30013"/>
        <dbReference type="ChEBI" id="CHEBI:30616"/>
        <dbReference type="ChEBI" id="CHEBI:61977"/>
        <dbReference type="ChEBI" id="CHEBI:456216"/>
        <dbReference type="EC" id="2.7.11.1"/>
    </reaction>
</comment>
<dbReference type="InterPro" id="IPR003591">
    <property type="entry name" value="Leu-rich_rpt_typical-subtyp"/>
</dbReference>
<dbReference type="FunFam" id="3.80.10.10:FF:000095">
    <property type="entry name" value="LRR receptor-like serine/threonine-protein kinase GSO1"/>
    <property type="match status" value="1"/>
</dbReference>
<evidence type="ECO:0000256" key="12">
    <source>
        <dbReference type="ARBA" id="ARBA00022777"/>
    </source>
</evidence>
<comment type="subcellular location">
    <subcellularLocation>
        <location evidence="1">Cell membrane</location>
        <topology evidence="1">Single-pass membrane protein</topology>
    </subcellularLocation>
    <subcellularLocation>
        <location evidence="2">Membrane</location>
        <topology evidence="2">Single-pass type I membrane protein</topology>
    </subcellularLocation>
</comment>
<evidence type="ECO:0000256" key="6">
    <source>
        <dbReference type="ARBA" id="ARBA00022614"/>
    </source>
</evidence>
<dbReference type="EMBL" id="CAJGYO010000003">
    <property type="protein sequence ID" value="CAD6220844.1"/>
    <property type="molecule type" value="Genomic_DNA"/>
</dbReference>
<keyword evidence="13 20" id="KW-0067">ATP-binding</keyword>
<proteinExistence type="predicted"/>
<dbReference type="PANTHER" id="PTHR48053">
    <property type="entry name" value="LEUCINE RICH REPEAT FAMILY PROTEIN, EXPRESSED"/>
    <property type="match status" value="1"/>
</dbReference>
<gene>
    <name evidence="23" type="ORF">NCGR_LOCUS14264</name>
</gene>
<keyword evidence="16" id="KW-0675">Receptor</keyword>
<dbReference type="SUPFAM" id="SSF52058">
    <property type="entry name" value="L domain-like"/>
    <property type="match status" value="1"/>
</dbReference>
<dbReference type="FunFam" id="3.30.200.20:FF:000309">
    <property type="entry name" value="Leucine-rich repeat receptor protein kinase MSP1"/>
    <property type="match status" value="1"/>
</dbReference>
<dbReference type="Pfam" id="PF00560">
    <property type="entry name" value="LRR_1"/>
    <property type="match status" value="4"/>
</dbReference>
<dbReference type="InterPro" id="IPR001611">
    <property type="entry name" value="Leu-rich_rpt"/>
</dbReference>
<evidence type="ECO:0000256" key="2">
    <source>
        <dbReference type="ARBA" id="ARBA00004479"/>
    </source>
</evidence>
<keyword evidence="6" id="KW-0433">Leucine-rich repeat</keyword>
<keyword evidence="14" id="KW-1133">Transmembrane helix</keyword>
<dbReference type="Pfam" id="PF00069">
    <property type="entry name" value="Pkinase"/>
    <property type="match status" value="1"/>
</dbReference>
<sequence length="598" mass="66977">MARGNEPMQQQLDGHRVRYRTPRQPRTPGGYRDHPAKRRHRRPHRYSNSLDGKIPSELGNMVNLRVLEISENNFTGRIPPSLGNLTNLLVLAIHQSSLTGTIPEELGKLTNLEYLELSSTLLTGQVPESLGNLTRAQLFHLPENLLWGPIPSSLGNLMNLAEIELGENYFSGGIPSSRANLTNLYGLILSDNQLTGSIPATLANLRSLTELYAFNNFLSGHIPLQFGQLTNLQYVDLSVNNLSGFIPQELGSCTGLRSLVISHNRLSGDLPVTIGNMLDLQIILDVSDNKLTGGLPPELGNLAMLEVLNLSHNQFNGSIPSSLASMINVPSVWNFDGKLVFEDITRATENFSDRYIIGSGGYGTVYKAQLQGERLVAVKKLHQTEEGISDEKRFLSEIEVLTTIRHRSIVKLYEYCSHPRCKFLVYDYIDRGNLHGILENEELAKELDWQKRIAVARDVAQAIYYLHHECNPPIIHRDIKNHARIFHTIHVCWLDLRPPVPFALFSLFAATHSVILTLGIYFNAELSYTSVVTTKCDVYSFGVVTLEIVMGRYPRELQTFASIGEHHELAVEDMLDQRPSSPTTVEQEEIAQLVEVAF</sequence>
<dbReference type="GO" id="GO:0005524">
    <property type="term" value="F:ATP binding"/>
    <property type="evidence" value="ECO:0007669"/>
    <property type="project" value="UniProtKB-UniRule"/>
</dbReference>
<evidence type="ECO:0000256" key="7">
    <source>
        <dbReference type="ARBA" id="ARBA00022679"/>
    </source>
</evidence>
<evidence type="ECO:0000256" key="20">
    <source>
        <dbReference type="PROSITE-ProRule" id="PRU10141"/>
    </source>
</evidence>
<evidence type="ECO:0000256" key="5">
    <source>
        <dbReference type="ARBA" id="ARBA00022553"/>
    </source>
</evidence>
<keyword evidence="12" id="KW-0418">Kinase</keyword>
<dbReference type="AlphaFoldDB" id="A0A811NGJ2"/>
<keyword evidence="9" id="KW-0732">Signal</keyword>
<evidence type="ECO:0000256" key="16">
    <source>
        <dbReference type="ARBA" id="ARBA00023170"/>
    </source>
</evidence>
<evidence type="ECO:0000256" key="4">
    <source>
        <dbReference type="ARBA" id="ARBA00022527"/>
    </source>
</evidence>
<reference evidence="23" key="1">
    <citation type="submission" date="2020-10" db="EMBL/GenBank/DDBJ databases">
        <authorList>
            <person name="Han B."/>
            <person name="Lu T."/>
            <person name="Zhao Q."/>
            <person name="Huang X."/>
            <person name="Zhao Y."/>
        </authorList>
    </citation>
    <scope>NUCLEOTIDE SEQUENCE</scope>
</reference>
<feature type="domain" description="Protein kinase" evidence="22">
    <location>
        <begin position="351"/>
        <end position="598"/>
    </location>
</feature>
<organism evidence="23 24">
    <name type="scientific">Miscanthus lutarioriparius</name>
    <dbReference type="NCBI Taxonomy" id="422564"/>
    <lineage>
        <taxon>Eukaryota</taxon>
        <taxon>Viridiplantae</taxon>
        <taxon>Streptophyta</taxon>
        <taxon>Embryophyta</taxon>
        <taxon>Tracheophyta</taxon>
        <taxon>Spermatophyta</taxon>
        <taxon>Magnoliopsida</taxon>
        <taxon>Liliopsida</taxon>
        <taxon>Poales</taxon>
        <taxon>Poaceae</taxon>
        <taxon>PACMAD clade</taxon>
        <taxon>Panicoideae</taxon>
        <taxon>Andropogonodae</taxon>
        <taxon>Andropogoneae</taxon>
        <taxon>Saccharinae</taxon>
        <taxon>Miscanthus</taxon>
    </lineage>
</organism>
<accession>A0A811NGJ2</accession>
<dbReference type="Proteomes" id="UP000604825">
    <property type="component" value="Unassembled WGS sequence"/>
</dbReference>
<evidence type="ECO:0000259" key="22">
    <source>
        <dbReference type="PROSITE" id="PS50011"/>
    </source>
</evidence>
<evidence type="ECO:0000256" key="8">
    <source>
        <dbReference type="ARBA" id="ARBA00022692"/>
    </source>
</evidence>
<evidence type="ECO:0000256" key="3">
    <source>
        <dbReference type="ARBA" id="ARBA00012513"/>
    </source>
</evidence>
<evidence type="ECO:0000313" key="23">
    <source>
        <dbReference type="EMBL" id="CAD6220844.1"/>
    </source>
</evidence>
<evidence type="ECO:0000256" key="13">
    <source>
        <dbReference type="ARBA" id="ARBA00022840"/>
    </source>
</evidence>
<dbReference type="GO" id="GO:0004674">
    <property type="term" value="F:protein serine/threonine kinase activity"/>
    <property type="evidence" value="ECO:0007669"/>
    <property type="project" value="UniProtKB-KW"/>
</dbReference>
<evidence type="ECO:0000256" key="18">
    <source>
        <dbReference type="ARBA" id="ARBA00047899"/>
    </source>
</evidence>
<dbReference type="InterPro" id="IPR032675">
    <property type="entry name" value="LRR_dom_sf"/>
</dbReference>
<keyword evidence="7" id="KW-0808">Transferase</keyword>
<evidence type="ECO:0000256" key="15">
    <source>
        <dbReference type="ARBA" id="ARBA00023136"/>
    </source>
</evidence>
<dbReference type="EC" id="2.7.11.1" evidence="3"/>
<feature type="compositionally biased region" description="Basic residues" evidence="21">
    <location>
        <begin position="35"/>
        <end position="45"/>
    </location>
</feature>
<keyword evidence="11 20" id="KW-0547">Nucleotide-binding</keyword>
<evidence type="ECO:0000256" key="11">
    <source>
        <dbReference type="ARBA" id="ARBA00022741"/>
    </source>
</evidence>
<dbReference type="Gene3D" id="3.30.200.20">
    <property type="entry name" value="Phosphorylase Kinase, domain 1"/>
    <property type="match status" value="1"/>
</dbReference>
<dbReference type="InterPro" id="IPR017441">
    <property type="entry name" value="Protein_kinase_ATP_BS"/>
</dbReference>
<dbReference type="Gene3D" id="3.80.10.10">
    <property type="entry name" value="Ribonuclease Inhibitor"/>
    <property type="match status" value="3"/>
</dbReference>
<keyword evidence="15" id="KW-0472">Membrane</keyword>
<evidence type="ECO:0000256" key="1">
    <source>
        <dbReference type="ARBA" id="ARBA00004162"/>
    </source>
</evidence>
<dbReference type="InterPro" id="IPR011009">
    <property type="entry name" value="Kinase-like_dom_sf"/>
</dbReference>
<dbReference type="PROSITE" id="PS50011">
    <property type="entry name" value="PROTEIN_KINASE_DOM"/>
    <property type="match status" value="1"/>
</dbReference>
<dbReference type="GO" id="GO:0051707">
    <property type="term" value="P:response to other organism"/>
    <property type="evidence" value="ECO:0007669"/>
    <property type="project" value="UniProtKB-ARBA"/>
</dbReference>
<dbReference type="GO" id="GO:0006952">
    <property type="term" value="P:defense response"/>
    <property type="evidence" value="ECO:0007669"/>
    <property type="project" value="UniProtKB-ARBA"/>
</dbReference>
<dbReference type="InterPro" id="IPR000719">
    <property type="entry name" value="Prot_kinase_dom"/>
</dbReference>
<evidence type="ECO:0000256" key="9">
    <source>
        <dbReference type="ARBA" id="ARBA00022729"/>
    </source>
</evidence>
<evidence type="ECO:0000256" key="19">
    <source>
        <dbReference type="ARBA" id="ARBA00048679"/>
    </source>
</evidence>
<dbReference type="GO" id="GO:0005886">
    <property type="term" value="C:plasma membrane"/>
    <property type="evidence" value="ECO:0007669"/>
    <property type="project" value="UniProtKB-SubCell"/>
</dbReference>
<keyword evidence="24" id="KW-1185">Reference proteome</keyword>
<dbReference type="Gene3D" id="1.10.510.10">
    <property type="entry name" value="Transferase(Phosphotransferase) domain 1"/>
    <property type="match status" value="1"/>
</dbReference>
<protein>
    <recommendedName>
        <fullName evidence="3">non-specific serine/threonine protein kinase</fullName>
        <ecNumber evidence="3">2.7.11.1</ecNumber>
    </recommendedName>
</protein>
<feature type="binding site" evidence="20">
    <location>
        <position position="380"/>
    </location>
    <ligand>
        <name>ATP</name>
        <dbReference type="ChEBI" id="CHEBI:30616"/>
    </ligand>
</feature>
<name>A0A811NGJ2_9POAL</name>
<dbReference type="SUPFAM" id="SSF56112">
    <property type="entry name" value="Protein kinase-like (PK-like)"/>
    <property type="match status" value="1"/>
</dbReference>
<dbReference type="SMART" id="SM00369">
    <property type="entry name" value="LRR_TYP"/>
    <property type="match status" value="5"/>
</dbReference>
<comment type="catalytic activity">
    <reaction evidence="19">
        <text>L-seryl-[protein] + ATP = O-phospho-L-seryl-[protein] + ADP + H(+)</text>
        <dbReference type="Rhea" id="RHEA:17989"/>
        <dbReference type="Rhea" id="RHEA-COMP:9863"/>
        <dbReference type="Rhea" id="RHEA-COMP:11604"/>
        <dbReference type="ChEBI" id="CHEBI:15378"/>
        <dbReference type="ChEBI" id="CHEBI:29999"/>
        <dbReference type="ChEBI" id="CHEBI:30616"/>
        <dbReference type="ChEBI" id="CHEBI:83421"/>
        <dbReference type="ChEBI" id="CHEBI:456216"/>
        <dbReference type="EC" id="2.7.11.1"/>
    </reaction>
</comment>
<keyword evidence="8" id="KW-0812">Transmembrane</keyword>
<feature type="region of interest" description="Disordered" evidence="21">
    <location>
        <begin position="1"/>
        <end position="53"/>
    </location>
</feature>
<dbReference type="PANTHER" id="PTHR48053:SF22">
    <property type="entry name" value="MDIS1-INTERACTING RECEPTOR LIKE KINASE 2-LIKE"/>
    <property type="match status" value="1"/>
</dbReference>
<evidence type="ECO:0000313" key="24">
    <source>
        <dbReference type="Proteomes" id="UP000604825"/>
    </source>
</evidence>
<dbReference type="InterPro" id="IPR051716">
    <property type="entry name" value="Plant_RL_S/T_kinase"/>
</dbReference>
<evidence type="ECO:0000256" key="14">
    <source>
        <dbReference type="ARBA" id="ARBA00022989"/>
    </source>
</evidence>
<keyword evidence="5" id="KW-0597">Phosphoprotein</keyword>
<evidence type="ECO:0000256" key="21">
    <source>
        <dbReference type="SAM" id="MobiDB-lite"/>
    </source>
</evidence>
<dbReference type="PROSITE" id="PS00107">
    <property type="entry name" value="PROTEIN_KINASE_ATP"/>
    <property type="match status" value="1"/>
</dbReference>
<evidence type="ECO:0000256" key="17">
    <source>
        <dbReference type="ARBA" id="ARBA00023180"/>
    </source>
</evidence>